<proteinExistence type="predicted"/>
<feature type="signal peptide" evidence="2">
    <location>
        <begin position="1"/>
        <end position="27"/>
    </location>
</feature>
<evidence type="ECO:0000256" key="2">
    <source>
        <dbReference type="SAM" id="SignalP"/>
    </source>
</evidence>
<protein>
    <submittedName>
        <fullName evidence="4">Transglycosylase SLT domain-containing protein</fullName>
    </submittedName>
</protein>
<organism evidence="4 5">
    <name type="scientific">Auraticoccus cholistanensis</name>
    <dbReference type="NCBI Taxonomy" id="2656650"/>
    <lineage>
        <taxon>Bacteria</taxon>
        <taxon>Bacillati</taxon>
        <taxon>Actinomycetota</taxon>
        <taxon>Actinomycetes</taxon>
        <taxon>Propionibacteriales</taxon>
        <taxon>Propionibacteriaceae</taxon>
        <taxon>Auraticoccus</taxon>
    </lineage>
</organism>
<feature type="chain" id="PRO_5039422499" evidence="2">
    <location>
        <begin position="28"/>
        <end position="239"/>
    </location>
</feature>
<dbReference type="RefSeq" id="WP_156609680.1">
    <property type="nucleotide sequence ID" value="NZ_WPCU01000005.1"/>
</dbReference>
<dbReference type="Pfam" id="PF01464">
    <property type="entry name" value="SLT"/>
    <property type="match status" value="1"/>
</dbReference>
<dbReference type="InterPro" id="IPR006311">
    <property type="entry name" value="TAT_signal"/>
</dbReference>
<dbReference type="InterPro" id="IPR023346">
    <property type="entry name" value="Lysozyme-like_dom_sf"/>
</dbReference>
<accession>A0A6A9V115</accession>
<evidence type="ECO:0000313" key="5">
    <source>
        <dbReference type="Proteomes" id="UP000435304"/>
    </source>
</evidence>
<feature type="compositionally biased region" description="Basic and acidic residues" evidence="1">
    <location>
        <begin position="71"/>
        <end position="82"/>
    </location>
</feature>
<reference evidence="4 5" key="1">
    <citation type="submission" date="2019-12" db="EMBL/GenBank/DDBJ databases">
        <title>Auraticoccus cholistani sp. nov., an actinomycete isolated from soil of Cholistan desert.</title>
        <authorList>
            <person name="Cheema M.T."/>
        </authorList>
    </citation>
    <scope>NUCLEOTIDE SEQUENCE [LARGE SCALE GENOMIC DNA]</scope>
    <source>
        <strain evidence="4 5">F435</strain>
    </source>
</reference>
<dbReference type="EMBL" id="WPCU01000005">
    <property type="protein sequence ID" value="MVA76310.1"/>
    <property type="molecule type" value="Genomic_DNA"/>
</dbReference>
<dbReference type="InterPro" id="IPR008258">
    <property type="entry name" value="Transglycosylase_SLT_dom_1"/>
</dbReference>
<sequence>MLSPRRPLLAAAAVSAAVLLLAPPGLPAVGAVALTDSVPRVVRELVAEQLIPPAEAATAPTVAPAPAPGRTGDDRPSRDAGRPELAGPELTARAAERQQTLSGLAEQVRDEAERLDAEARRAAAERRAAEEAAGYDLDLTDPRDIARELAANEYGWTGEQWGCIDELITQESSWNPRAENPSSGAYGLVQALPAEKMATVADDWRTNPATQLRWGFGYIEDVYGTPCEAWSFHLAHNWY</sequence>
<evidence type="ECO:0000256" key="1">
    <source>
        <dbReference type="SAM" id="MobiDB-lite"/>
    </source>
</evidence>
<name>A0A6A9V115_9ACTN</name>
<evidence type="ECO:0000313" key="4">
    <source>
        <dbReference type="EMBL" id="MVA76310.1"/>
    </source>
</evidence>
<dbReference type="Gene3D" id="1.10.530.10">
    <property type="match status" value="1"/>
</dbReference>
<keyword evidence="5" id="KW-1185">Reference proteome</keyword>
<evidence type="ECO:0000259" key="3">
    <source>
        <dbReference type="Pfam" id="PF01464"/>
    </source>
</evidence>
<feature type="region of interest" description="Disordered" evidence="1">
    <location>
        <begin position="57"/>
        <end position="119"/>
    </location>
</feature>
<dbReference type="Proteomes" id="UP000435304">
    <property type="component" value="Unassembled WGS sequence"/>
</dbReference>
<feature type="domain" description="Transglycosylase SLT" evidence="3">
    <location>
        <begin position="164"/>
        <end position="230"/>
    </location>
</feature>
<keyword evidence="2" id="KW-0732">Signal</keyword>
<gene>
    <name evidence="4" type="ORF">GC722_09780</name>
</gene>
<feature type="compositionally biased region" description="Basic and acidic residues" evidence="1">
    <location>
        <begin position="107"/>
        <end position="119"/>
    </location>
</feature>
<dbReference type="AlphaFoldDB" id="A0A6A9V115"/>
<dbReference type="PROSITE" id="PS51318">
    <property type="entry name" value="TAT"/>
    <property type="match status" value="1"/>
</dbReference>
<comment type="caution">
    <text evidence="4">The sequence shown here is derived from an EMBL/GenBank/DDBJ whole genome shotgun (WGS) entry which is preliminary data.</text>
</comment>
<dbReference type="SUPFAM" id="SSF53955">
    <property type="entry name" value="Lysozyme-like"/>
    <property type="match status" value="1"/>
</dbReference>